<reference evidence="1" key="2">
    <citation type="journal article" date="2015" name="Fish Shellfish Immunol.">
        <title>Early steps in the European eel (Anguilla anguilla)-Vibrio vulnificus interaction in the gills: Role of the RtxA13 toxin.</title>
        <authorList>
            <person name="Callol A."/>
            <person name="Pajuelo D."/>
            <person name="Ebbesson L."/>
            <person name="Teles M."/>
            <person name="MacKenzie S."/>
            <person name="Amaro C."/>
        </authorList>
    </citation>
    <scope>NUCLEOTIDE SEQUENCE</scope>
</reference>
<proteinExistence type="predicted"/>
<dbReference type="AlphaFoldDB" id="A0A0E9XAS8"/>
<protein>
    <submittedName>
        <fullName evidence="1">Uncharacterized protein</fullName>
    </submittedName>
</protein>
<organism evidence="1">
    <name type="scientific">Anguilla anguilla</name>
    <name type="common">European freshwater eel</name>
    <name type="synonym">Muraena anguilla</name>
    <dbReference type="NCBI Taxonomy" id="7936"/>
    <lineage>
        <taxon>Eukaryota</taxon>
        <taxon>Metazoa</taxon>
        <taxon>Chordata</taxon>
        <taxon>Craniata</taxon>
        <taxon>Vertebrata</taxon>
        <taxon>Euteleostomi</taxon>
        <taxon>Actinopterygii</taxon>
        <taxon>Neopterygii</taxon>
        <taxon>Teleostei</taxon>
        <taxon>Anguilliformes</taxon>
        <taxon>Anguillidae</taxon>
        <taxon>Anguilla</taxon>
    </lineage>
</organism>
<accession>A0A0E9XAS8</accession>
<dbReference type="EMBL" id="GBXM01008853">
    <property type="protein sequence ID" value="JAH99724.1"/>
    <property type="molecule type" value="Transcribed_RNA"/>
</dbReference>
<name>A0A0E9XAS8_ANGAN</name>
<sequence>MSRKQADQGPFRSVDREVFVRSENGEWYFFLYGRKTVWSFALQHKILS</sequence>
<evidence type="ECO:0000313" key="1">
    <source>
        <dbReference type="EMBL" id="JAH99724.1"/>
    </source>
</evidence>
<reference evidence="1" key="1">
    <citation type="submission" date="2014-11" db="EMBL/GenBank/DDBJ databases">
        <authorList>
            <person name="Amaro Gonzalez C."/>
        </authorList>
    </citation>
    <scope>NUCLEOTIDE SEQUENCE</scope>
</reference>